<proteinExistence type="predicted"/>
<evidence type="ECO:0000313" key="3">
    <source>
        <dbReference type="Proteomes" id="UP000028701"/>
    </source>
</evidence>
<reference evidence="2 3" key="1">
    <citation type="submission" date="2014-08" db="EMBL/GenBank/DDBJ databases">
        <title>Whole genome shotgun sequence of Rhizobium rubi NBRC 13261.</title>
        <authorList>
            <person name="Katano-Makiyama Y."/>
            <person name="Hosoyama A."/>
            <person name="Hashimoto M."/>
            <person name="Hosoyama Y."/>
            <person name="Noguchi M."/>
            <person name="Tsuchikane K."/>
            <person name="Uohara A."/>
            <person name="Ohji S."/>
            <person name="Ichikawa N."/>
            <person name="Kimura A."/>
            <person name="Yamazoe A."/>
            <person name="Fujita N."/>
        </authorList>
    </citation>
    <scope>NUCLEOTIDE SEQUENCE [LARGE SCALE GENOMIC DNA]</scope>
    <source>
        <strain evidence="2 3">NBRC 13261</strain>
    </source>
</reference>
<dbReference type="PANTHER" id="PTHR36173:SF2">
    <property type="entry name" value="RIBONUCLEASE VAPC16"/>
    <property type="match status" value="1"/>
</dbReference>
<feature type="domain" description="PIN" evidence="1">
    <location>
        <begin position="3"/>
        <end position="119"/>
    </location>
</feature>
<comment type="caution">
    <text evidence="2">The sequence shown here is derived from an EMBL/GenBank/DDBJ whole genome shotgun (WGS) entry which is preliminary data.</text>
</comment>
<gene>
    <name evidence="2" type="ORF">RRU01S_27_00070</name>
</gene>
<dbReference type="InterPro" id="IPR029060">
    <property type="entry name" value="PIN-like_dom_sf"/>
</dbReference>
<dbReference type="InterPro" id="IPR052919">
    <property type="entry name" value="TA_system_RNase"/>
</dbReference>
<dbReference type="OrthoDB" id="9798990at2"/>
<dbReference type="PANTHER" id="PTHR36173">
    <property type="entry name" value="RIBONUCLEASE VAPC16-RELATED"/>
    <property type="match status" value="1"/>
</dbReference>
<dbReference type="SUPFAM" id="SSF88723">
    <property type="entry name" value="PIN domain-like"/>
    <property type="match status" value="1"/>
</dbReference>
<dbReference type="Gene3D" id="3.40.50.1010">
    <property type="entry name" value="5'-nuclease"/>
    <property type="match status" value="1"/>
</dbReference>
<evidence type="ECO:0000259" key="1">
    <source>
        <dbReference type="Pfam" id="PF01850"/>
    </source>
</evidence>
<dbReference type="InterPro" id="IPR002716">
    <property type="entry name" value="PIN_dom"/>
</dbReference>
<name>A0A081D123_9HYPH</name>
<dbReference type="InterPro" id="IPR041705">
    <property type="entry name" value="PIN_Sll0205"/>
</dbReference>
<evidence type="ECO:0000313" key="2">
    <source>
        <dbReference type="EMBL" id="GAK72619.1"/>
    </source>
</evidence>
<dbReference type="Proteomes" id="UP000028701">
    <property type="component" value="Unassembled WGS sequence"/>
</dbReference>
<dbReference type="eggNOG" id="COG3744">
    <property type="taxonomic scope" value="Bacteria"/>
</dbReference>
<dbReference type="AlphaFoldDB" id="A0A081D123"/>
<dbReference type="EMBL" id="BBJU01000027">
    <property type="protein sequence ID" value="GAK72619.1"/>
    <property type="molecule type" value="Genomic_DNA"/>
</dbReference>
<dbReference type="CDD" id="cd09872">
    <property type="entry name" value="PIN_Sll0205-like"/>
    <property type="match status" value="1"/>
</dbReference>
<sequence>MKILLDSHAIYWWAIGSDRLSARARALIEDKTNVVLVSAVSFYELDNKMRLNKLDLKPQELRTAVTASGLQTLAITDLHAELAASFDWDHRDAWDRILAAQARLEHCSLISTDVVFDAVLNERIW</sequence>
<organism evidence="2 3">
    <name type="scientific">Agrobacterium rubi TR3 = NBRC 13261</name>
    <dbReference type="NCBI Taxonomy" id="1368415"/>
    <lineage>
        <taxon>Bacteria</taxon>
        <taxon>Pseudomonadati</taxon>
        <taxon>Pseudomonadota</taxon>
        <taxon>Alphaproteobacteria</taxon>
        <taxon>Hyphomicrobiales</taxon>
        <taxon>Rhizobiaceae</taxon>
        <taxon>Rhizobium/Agrobacterium group</taxon>
        <taxon>Agrobacterium</taxon>
    </lineage>
</organism>
<accession>A0A081D123</accession>
<protein>
    <recommendedName>
        <fullName evidence="1">PIN domain-containing protein</fullName>
    </recommendedName>
</protein>
<dbReference type="Pfam" id="PF01850">
    <property type="entry name" value="PIN"/>
    <property type="match status" value="1"/>
</dbReference>
<dbReference type="RefSeq" id="WP_045232065.1">
    <property type="nucleotide sequence ID" value="NZ_BBJU01000027.1"/>
</dbReference>